<keyword evidence="3 9" id="KW-0813">Transport</keyword>
<dbReference type="PIRSF" id="PIRSF038097">
    <property type="entry name" value="V-ATP_synth_e1/e2"/>
    <property type="match status" value="1"/>
</dbReference>
<keyword evidence="11" id="KW-1185">Reference proteome</keyword>
<evidence type="ECO:0000256" key="1">
    <source>
        <dbReference type="ARBA" id="ARBA00004127"/>
    </source>
</evidence>
<protein>
    <recommendedName>
        <fullName evidence="9">V-type proton ATPase subunit</fullName>
    </recommendedName>
</protein>
<dbReference type="Proteomes" id="UP000008792">
    <property type="component" value="Unassembled WGS sequence"/>
</dbReference>
<evidence type="ECO:0000256" key="2">
    <source>
        <dbReference type="ARBA" id="ARBA00008328"/>
    </source>
</evidence>
<keyword evidence="6 9" id="KW-1133">Transmembrane helix</keyword>
<gene>
    <name evidence="10" type="primary">Dvir\GJ13542</name>
    <name evidence="10" type="ORF">Dvir_GJ13542</name>
</gene>
<dbReference type="AlphaFoldDB" id="B4LDK2"/>
<dbReference type="STRING" id="7244.B4LDK2"/>
<dbReference type="InParanoid" id="B4LDK2"/>
<dbReference type="eggNOG" id="KOG3500">
    <property type="taxonomic scope" value="Eukaryota"/>
</dbReference>
<evidence type="ECO:0000256" key="9">
    <source>
        <dbReference type="PIRNR" id="PIRNR038097"/>
    </source>
</evidence>
<keyword evidence="7 9" id="KW-0406">Ion transport</keyword>
<dbReference type="PANTHER" id="PTHR12263">
    <property type="entry name" value="VACUOLAR ATP SYNTHASE SUBUNIT H"/>
    <property type="match status" value="1"/>
</dbReference>
<dbReference type="InterPro" id="IPR008389">
    <property type="entry name" value="ATPase_V0-cplx_e1/e2_su"/>
</dbReference>
<evidence type="ECO:0000256" key="3">
    <source>
        <dbReference type="ARBA" id="ARBA00022448"/>
    </source>
</evidence>
<dbReference type="Pfam" id="PF05493">
    <property type="entry name" value="ATP_synt_H"/>
    <property type="match status" value="1"/>
</dbReference>
<evidence type="ECO:0000256" key="6">
    <source>
        <dbReference type="ARBA" id="ARBA00022989"/>
    </source>
</evidence>
<evidence type="ECO:0000256" key="4">
    <source>
        <dbReference type="ARBA" id="ARBA00022692"/>
    </source>
</evidence>
<dbReference type="PANTHER" id="PTHR12263:SF0">
    <property type="entry name" value="V-TYPE PROTON ATPASE SUBUNIT"/>
    <property type="match status" value="1"/>
</dbReference>
<evidence type="ECO:0000313" key="11">
    <source>
        <dbReference type="Proteomes" id="UP000008792"/>
    </source>
</evidence>
<comment type="subcellular location">
    <subcellularLocation>
        <location evidence="1">Endomembrane system</location>
        <topology evidence="1">Multi-pass membrane protein</topology>
    </subcellularLocation>
    <subcellularLocation>
        <location evidence="9">Membrane</location>
        <topology evidence="9">Multi-pass membrane protein</topology>
    </subcellularLocation>
</comment>
<reference evidence="10 11" key="1">
    <citation type="journal article" date="2007" name="Nature">
        <title>Evolution of genes and genomes on the Drosophila phylogeny.</title>
        <authorList>
            <consortium name="Drosophila 12 Genomes Consortium"/>
            <person name="Clark A.G."/>
            <person name="Eisen M.B."/>
            <person name="Smith D.R."/>
            <person name="Bergman C.M."/>
            <person name="Oliver B."/>
            <person name="Markow T.A."/>
            <person name="Kaufman T.C."/>
            <person name="Kellis M."/>
            <person name="Gelbart W."/>
            <person name="Iyer V.N."/>
            <person name="Pollard D.A."/>
            <person name="Sackton T.B."/>
            <person name="Larracuente A.M."/>
            <person name="Singh N.D."/>
            <person name="Abad J.P."/>
            <person name="Abt D.N."/>
            <person name="Adryan B."/>
            <person name="Aguade M."/>
            <person name="Akashi H."/>
            <person name="Anderson W.W."/>
            <person name="Aquadro C.F."/>
            <person name="Ardell D.H."/>
            <person name="Arguello R."/>
            <person name="Artieri C.G."/>
            <person name="Barbash D.A."/>
            <person name="Barker D."/>
            <person name="Barsanti P."/>
            <person name="Batterham P."/>
            <person name="Batzoglou S."/>
            <person name="Begun D."/>
            <person name="Bhutkar A."/>
            <person name="Blanco E."/>
            <person name="Bosak S.A."/>
            <person name="Bradley R.K."/>
            <person name="Brand A.D."/>
            <person name="Brent M.R."/>
            <person name="Brooks A.N."/>
            <person name="Brown R.H."/>
            <person name="Butlin R.K."/>
            <person name="Caggese C."/>
            <person name="Calvi B.R."/>
            <person name="Bernardo de Carvalho A."/>
            <person name="Caspi A."/>
            <person name="Castrezana S."/>
            <person name="Celniker S.E."/>
            <person name="Chang J.L."/>
            <person name="Chapple C."/>
            <person name="Chatterji S."/>
            <person name="Chinwalla A."/>
            <person name="Civetta A."/>
            <person name="Clifton S.W."/>
            <person name="Comeron J.M."/>
            <person name="Costello J.C."/>
            <person name="Coyne J.A."/>
            <person name="Daub J."/>
            <person name="David R.G."/>
            <person name="Delcher A.L."/>
            <person name="Delehaunty K."/>
            <person name="Do C.B."/>
            <person name="Ebling H."/>
            <person name="Edwards K."/>
            <person name="Eickbush T."/>
            <person name="Evans J.D."/>
            <person name="Filipski A."/>
            <person name="Findeiss S."/>
            <person name="Freyhult E."/>
            <person name="Fulton L."/>
            <person name="Fulton R."/>
            <person name="Garcia A.C."/>
            <person name="Gardiner A."/>
            <person name="Garfield D.A."/>
            <person name="Garvin B.E."/>
            <person name="Gibson G."/>
            <person name="Gilbert D."/>
            <person name="Gnerre S."/>
            <person name="Godfrey J."/>
            <person name="Good R."/>
            <person name="Gotea V."/>
            <person name="Gravely B."/>
            <person name="Greenberg A.J."/>
            <person name="Griffiths-Jones S."/>
            <person name="Gross S."/>
            <person name="Guigo R."/>
            <person name="Gustafson E.A."/>
            <person name="Haerty W."/>
            <person name="Hahn M.W."/>
            <person name="Halligan D.L."/>
            <person name="Halpern A.L."/>
            <person name="Halter G.M."/>
            <person name="Han M.V."/>
            <person name="Heger A."/>
            <person name="Hillier L."/>
            <person name="Hinrichs A.S."/>
            <person name="Holmes I."/>
            <person name="Hoskins R.A."/>
            <person name="Hubisz M.J."/>
            <person name="Hultmark D."/>
            <person name="Huntley M.A."/>
            <person name="Jaffe D.B."/>
            <person name="Jagadeeshan S."/>
            <person name="Jeck W.R."/>
            <person name="Johnson J."/>
            <person name="Jones C.D."/>
            <person name="Jordan W.C."/>
            <person name="Karpen G.H."/>
            <person name="Kataoka E."/>
            <person name="Keightley P.D."/>
            <person name="Kheradpour P."/>
            <person name="Kirkness E.F."/>
            <person name="Koerich L.B."/>
            <person name="Kristiansen K."/>
            <person name="Kudrna D."/>
            <person name="Kulathinal R.J."/>
            <person name="Kumar S."/>
            <person name="Kwok R."/>
            <person name="Lander E."/>
            <person name="Langley C.H."/>
            <person name="Lapoint R."/>
            <person name="Lazzaro B.P."/>
            <person name="Lee S.J."/>
            <person name="Levesque L."/>
            <person name="Li R."/>
            <person name="Lin C.F."/>
            <person name="Lin M.F."/>
            <person name="Lindblad-Toh K."/>
            <person name="Llopart A."/>
            <person name="Long M."/>
            <person name="Low L."/>
            <person name="Lozovsky E."/>
            <person name="Lu J."/>
            <person name="Luo M."/>
            <person name="Machado C.A."/>
            <person name="Makalowski W."/>
            <person name="Marzo M."/>
            <person name="Matsuda M."/>
            <person name="Matzkin L."/>
            <person name="McAllister B."/>
            <person name="McBride C.S."/>
            <person name="McKernan B."/>
            <person name="McKernan K."/>
            <person name="Mendez-Lago M."/>
            <person name="Minx P."/>
            <person name="Mollenhauer M.U."/>
            <person name="Montooth K."/>
            <person name="Mount S.M."/>
            <person name="Mu X."/>
            <person name="Myers E."/>
            <person name="Negre B."/>
            <person name="Newfeld S."/>
            <person name="Nielsen R."/>
            <person name="Noor M.A."/>
            <person name="O'Grady P."/>
            <person name="Pachter L."/>
            <person name="Papaceit M."/>
            <person name="Parisi M.J."/>
            <person name="Parisi M."/>
            <person name="Parts L."/>
            <person name="Pedersen J.S."/>
            <person name="Pesole G."/>
            <person name="Phillippy A.M."/>
            <person name="Ponting C.P."/>
            <person name="Pop M."/>
            <person name="Porcelli D."/>
            <person name="Powell J.R."/>
            <person name="Prohaska S."/>
            <person name="Pruitt K."/>
            <person name="Puig M."/>
            <person name="Quesneville H."/>
            <person name="Ram K.R."/>
            <person name="Rand D."/>
            <person name="Rasmussen M.D."/>
            <person name="Reed L.K."/>
            <person name="Reenan R."/>
            <person name="Reily A."/>
            <person name="Remington K.A."/>
            <person name="Rieger T.T."/>
            <person name="Ritchie M.G."/>
            <person name="Robin C."/>
            <person name="Rogers Y.H."/>
            <person name="Rohde C."/>
            <person name="Rozas J."/>
            <person name="Rubenfield M.J."/>
            <person name="Ruiz A."/>
            <person name="Russo S."/>
            <person name="Salzberg S.L."/>
            <person name="Sanchez-Gracia A."/>
            <person name="Saranga D.J."/>
            <person name="Sato H."/>
            <person name="Schaeffer S.W."/>
            <person name="Schatz M.C."/>
            <person name="Schlenke T."/>
            <person name="Schwartz R."/>
            <person name="Segarra C."/>
            <person name="Singh R.S."/>
            <person name="Sirot L."/>
            <person name="Sirota M."/>
            <person name="Sisneros N.B."/>
            <person name="Smith C.D."/>
            <person name="Smith T.F."/>
            <person name="Spieth J."/>
            <person name="Stage D.E."/>
            <person name="Stark A."/>
            <person name="Stephan W."/>
            <person name="Strausberg R.L."/>
            <person name="Strempel S."/>
            <person name="Sturgill D."/>
            <person name="Sutton G."/>
            <person name="Sutton G.G."/>
            <person name="Tao W."/>
            <person name="Teichmann S."/>
            <person name="Tobari Y.N."/>
            <person name="Tomimura Y."/>
            <person name="Tsolas J.M."/>
            <person name="Valente V.L."/>
            <person name="Venter E."/>
            <person name="Venter J.C."/>
            <person name="Vicario S."/>
            <person name="Vieira F.G."/>
            <person name="Vilella A.J."/>
            <person name="Villasante A."/>
            <person name="Walenz B."/>
            <person name="Wang J."/>
            <person name="Wasserman M."/>
            <person name="Watts T."/>
            <person name="Wilson D."/>
            <person name="Wilson R.K."/>
            <person name="Wing R.A."/>
            <person name="Wolfner M.F."/>
            <person name="Wong A."/>
            <person name="Wong G.K."/>
            <person name="Wu C.I."/>
            <person name="Wu G."/>
            <person name="Yamamoto D."/>
            <person name="Yang H.P."/>
            <person name="Yang S.P."/>
            <person name="Yorke J.A."/>
            <person name="Yoshida K."/>
            <person name="Zdobnov E."/>
            <person name="Zhang P."/>
            <person name="Zhang Y."/>
            <person name="Zimin A.V."/>
            <person name="Baldwin J."/>
            <person name="Abdouelleil A."/>
            <person name="Abdulkadir J."/>
            <person name="Abebe A."/>
            <person name="Abera B."/>
            <person name="Abreu J."/>
            <person name="Acer S.C."/>
            <person name="Aftuck L."/>
            <person name="Alexander A."/>
            <person name="An P."/>
            <person name="Anderson E."/>
            <person name="Anderson S."/>
            <person name="Arachi H."/>
            <person name="Azer M."/>
            <person name="Bachantsang P."/>
            <person name="Barry A."/>
            <person name="Bayul T."/>
            <person name="Berlin A."/>
            <person name="Bessette D."/>
            <person name="Bloom T."/>
            <person name="Blye J."/>
            <person name="Boguslavskiy L."/>
            <person name="Bonnet C."/>
            <person name="Boukhgalter B."/>
            <person name="Bourzgui I."/>
            <person name="Brown A."/>
            <person name="Cahill P."/>
            <person name="Channer S."/>
            <person name="Cheshatsang Y."/>
            <person name="Chuda L."/>
            <person name="Citroen M."/>
            <person name="Collymore A."/>
            <person name="Cooke P."/>
            <person name="Costello M."/>
            <person name="D'Aco K."/>
            <person name="Daza R."/>
            <person name="De Haan G."/>
            <person name="DeGray S."/>
            <person name="DeMaso C."/>
            <person name="Dhargay N."/>
            <person name="Dooley K."/>
            <person name="Dooley E."/>
            <person name="Doricent M."/>
            <person name="Dorje P."/>
            <person name="Dorjee K."/>
            <person name="Dupes A."/>
            <person name="Elong R."/>
            <person name="Falk J."/>
            <person name="Farina A."/>
            <person name="Faro S."/>
            <person name="Ferguson D."/>
            <person name="Fisher S."/>
            <person name="Foley C.D."/>
            <person name="Franke A."/>
            <person name="Friedrich D."/>
            <person name="Gadbois L."/>
            <person name="Gearin G."/>
            <person name="Gearin C.R."/>
            <person name="Giannoukos G."/>
            <person name="Goode T."/>
            <person name="Graham J."/>
            <person name="Grandbois E."/>
            <person name="Grewal S."/>
            <person name="Gyaltsen K."/>
            <person name="Hafez N."/>
            <person name="Hagos B."/>
            <person name="Hall J."/>
            <person name="Henson C."/>
            <person name="Hollinger A."/>
            <person name="Honan T."/>
            <person name="Huard M.D."/>
            <person name="Hughes L."/>
            <person name="Hurhula B."/>
            <person name="Husby M.E."/>
            <person name="Kamat A."/>
            <person name="Kanga B."/>
            <person name="Kashin S."/>
            <person name="Khazanovich D."/>
            <person name="Kisner P."/>
            <person name="Lance K."/>
            <person name="Lara M."/>
            <person name="Lee W."/>
            <person name="Lennon N."/>
            <person name="Letendre F."/>
            <person name="LeVine R."/>
            <person name="Lipovsky A."/>
            <person name="Liu X."/>
            <person name="Liu J."/>
            <person name="Liu S."/>
            <person name="Lokyitsang T."/>
            <person name="Lokyitsang Y."/>
            <person name="Lubonja R."/>
            <person name="Lui A."/>
            <person name="MacDonald P."/>
            <person name="Magnisalis V."/>
            <person name="Maru K."/>
            <person name="Matthews C."/>
            <person name="McCusker W."/>
            <person name="McDonough S."/>
            <person name="Mehta T."/>
            <person name="Meldrim J."/>
            <person name="Meneus L."/>
            <person name="Mihai O."/>
            <person name="Mihalev A."/>
            <person name="Mihova T."/>
            <person name="Mittelman R."/>
            <person name="Mlenga V."/>
            <person name="Montmayeur A."/>
            <person name="Mulrain L."/>
            <person name="Navidi A."/>
            <person name="Naylor J."/>
            <person name="Negash T."/>
            <person name="Nguyen T."/>
            <person name="Nguyen N."/>
            <person name="Nicol R."/>
            <person name="Norbu C."/>
            <person name="Norbu N."/>
            <person name="Novod N."/>
            <person name="O'Neill B."/>
            <person name="Osman S."/>
            <person name="Markiewicz E."/>
            <person name="Oyono O.L."/>
            <person name="Patti C."/>
            <person name="Phunkhang P."/>
            <person name="Pierre F."/>
            <person name="Priest M."/>
            <person name="Raghuraman S."/>
            <person name="Rege F."/>
            <person name="Reyes R."/>
            <person name="Rise C."/>
            <person name="Rogov P."/>
            <person name="Ross K."/>
            <person name="Ryan E."/>
            <person name="Settipalli S."/>
            <person name="Shea T."/>
            <person name="Sherpa N."/>
            <person name="Shi L."/>
            <person name="Shih D."/>
            <person name="Sparrow T."/>
            <person name="Spaulding J."/>
            <person name="Stalker J."/>
            <person name="Stange-Thomann N."/>
            <person name="Stavropoulos S."/>
            <person name="Stone C."/>
            <person name="Strader C."/>
            <person name="Tesfaye S."/>
            <person name="Thomson T."/>
            <person name="Thoulutsang Y."/>
            <person name="Thoulutsang D."/>
            <person name="Topham K."/>
            <person name="Topping I."/>
            <person name="Tsamla T."/>
            <person name="Vassiliev H."/>
            <person name="Vo A."/>
            <person name="Wangchuk T."/>
            <person name="Wangdi T."/>
            <person name="Weiand M."/>
            <person name="Wilkinson J."/>
            <person name="Wilson A."/>
            <person name="Yadav S."/>
            <person name="Young G."/>
            <person name="Yu Q."/>
            <person name="Zembek L."/>
            <person name="Zhong D."/>
            <person name="Zimmer A."/>
            <person name="Zwirko Z."/>
            <person name="Jaffe D.B."/>
            <person name="Alvarez P."/>
            <person name="Brockman W."/>
            <person name="Butler J."/>
            <person name="Chin C."/>
            <person name="Gnerre S."/>
            <person name="Grabherr M."/>
            <person name="Kleber M."/>
            <person name="Mauceli E."/>
            <person name="MacCallum I."/>
        </authorList>
    </citation>
    <scope>NUCLEOTIDE SEQUENCE [LARGE SCALE GENOMIC DNA]</scope>
    <source>
        <strain evidence="11">Tucson 15010-1051.87</strain>
    </source>
</reference>
<evidence type="ECO:0000256" key="8">
    <source>
        <dbReference type="ARBA" id="ARBA00023136"/>
    </source>
</evidence>
<keyword evidence="8 9" id="KW-0472">Membrane</keyword>
<dbReference type="KEGG" id="dvi:6624477"/>
<dbReference type="GO" id="GO:0033181">
    <property type="term" value="C:plasma membrane proton-transporting V-type ATPase complex"/>
    <property type="evidence" value="ECO:0007669"/>
    <property type="project" value="TreeGrafter"/>
</dbReference>
<evidence type="ECO:0000256" key="5">
    <source>
        <dbReference type="ARBA" id="ARBA00022781"/>
    </source>
</evidence>
<comment type="subunit">
    <text evidence="9">V-ATPase is a heteromultimeric enzyme made up of two complexes: the ATP-hydrolytic V1 complex and the proton translocation V0 complex.</text>
</comment>
<sequence length="89" mass="9976">MVDAYVPPLIITVIWAVIGIIGPFLARGPNRGVTQCCIMLTAVTCWLFWLCCYLTQMNPLIGPKLSMNEIMIMAREWGNEIKDTMDVVA</sequence>
<keyword evidence="4 9" id="KW-0812">Transmembrane</keyword>
<dbReference type="EMBL" id="CH940647">
    <property type="protein sequence ID" value="EDW69963.1"/>
    <property type="molecule type" value="Genomic_DNA"/>
</dbReference>
<accession>B4LDK2</accession>
<dbReference type="OrthoDB" id="1508846at2759"/>
<dbReference type="InterPro" id="IPR017385">
    <property type="entry name" value="ATPase_V0-cplx_e1/e2_su_met"/>
</dbReference>
<evidence type="ECO:0000313" key="10">
    <source>
        <dbReference type="EMBL" id="EDW69963.1"/>
    </source>
</evidence>
<dbReference type="FunCoup" id="B4LDK2">
    <property type="interactions" value="353"/>
</dbReference>
<name>B4LDK2_DROVI</name>
<dbReference type="GO" id="GO:0033179">
    <property type="term" value="C:proton-transporting V-type ATPase, V0 domain"/>
    <property type="evidence" value="ECO:0007669"/>
    <property type="project" value="UniProtKB-UniRule"/>
</dbReference>
<organism evidence="10 11">
    <name type="scientific">Drosophila virilis</name>
    <name type="common">Fruit fly</name>
    <dbReference type="NCBI Taxonomy" id="7244"/>
    <lineage>
        <taxon>Eukaryota</taxon>
        <taxon>Metazoa</taxon>
        <taxon>Ecdysozoa</taxon>
        <taxon>Arthropoda</taxon>
        <taxon>Hexapoda</taxon>
        <taxon>Insecta</taxon>
        <taxon>Pterygota</taxon>
        <taxon>Neoptera</taxon>
        <taxon>Endopterygota</taxon>
        <taxon>Diptera</taxon>
        <taxon>Brachycera</taxon>
        <taxon>Muscomorpha</taxon>
        <taxon>Ephydroidea</taxon>
        <taxon>Drosophilidae</taxon>
        <taxon>Drosophila</taxon>
    </lineage>
</organism>
<evidence type="ECO:0000256" key="7">
    <source>
        <dbReference type="ARBA" id="ARBA00023065"/>
    </source>
</evidence>
<keyword evidence="5 9" id="KW-0375">Hydrogen ion transport</keyword>
<comment type="function">
    <text evidence="9">Subunit of the V0 complex of vacuolar(H+)-ATPase (V-ATPase), a multisubunit enzyme composed of a peripheral complex (V1) that hydrolyzes ATP and a membrane integral complex (V0) that translocates protons. V-ATPase is responsible for acidifying and maintaining the pH of intracellular compartments and in some cell types, is targeted to the plasma membrane, where it is responsible for acidifying the extracellular environment.</text>
</comment>
<proteinExistence type="inferred from homology"/>
<feature type="transmembrane region" description="Helical" evidence="9">
    <location>
        <begin position="37"/>
        <end position="56"/>
    </location>
</feature>
<comment type="similarity">
    <text evidence="2 9">Belongs to the V-ATPase e1/e2 subunit family.</text>
</comment>
<dbReference type="GO" id="GO:0012505">
    <property type="term" value="C:endomembrane system"/>
    <property type="evidence" value="ECO:0007669"/>
    <property type="project" value="UniProtKB-SubCell"/>
</dbReference>
<dbReference type="GO" id="GO:0046961">
    <property type="term" value="F:proton-transporting ATPase activity, rotational mechanism"/>
    <property type="evidence" value="ECO:0007669"/>
    <property type="project" value="InterPro"/>
</dbReference>
<dbReference type="HOGENOM" id="CLU_170555_0_0_1"/>
<dbReference type="OMA" id="CCIMLTA"/>
<dbReference type="PhylomeDB" id="B4LDK2"/>
<feature type="transmembrane region" description="Helical" evidence="9">
    <location>
        <begin position="6"/>
        <end position="25"/>
    </location>
</feature>